<evidence type="ECO:0000313" key="2">
    <source>
        <dbReference type="EMBL" id="KAK1772696.1"/>
    </source>
</evidence>
<dbReference type="InterPro" id="IPR029058">
    <property type="entry name" value="AB_hydrolase_fold"/>
</dbReference>
<evidence type="ECO:0000256" key="1">
    <source>
        <dbReference type="SAM" id="MobiDB-lite"/>
    </source>
</evidence>
<dbReference type="GeneID" id="85312667"/>
<reference evidence="2" key="1">
    <citation type="submission" date="2023-06" db="EMBL/GenBank/DDBJ databases">
        <title>Genome-scale phylogeny and comparative genomics of the fungal order Sordariales.</title>
        <authorList>
            <consortium name="Lawrence Berkeley National Laboratory"/>
            <person name="Hensen N."/>
            <person name="Bonometti L."/>
            <person name="Westerberg I."/>
            <person name="Brannstrom I.O."/>
            <person name="Guillou S."/>
            <person name="Cros-Aarteil S."/>
            <person name="Calhoun S."/>
            <person name="Haridas S."/>
            <person name="Kuo A."/>
            <person name="Mondo S."/>
            <person name="Pangilinan J."/>
            <person name="Riley R."/>
            <person name="Labutti K."/>
            <person name="Andreopoulos B."/>
            <person name="Lipzen A."/>
            <person name="Chen C."/>
            <person name="Yanf M."/>
            <person name="Daum C."/>
            <person name="Ng V."/>
            <person name="Clum A."/>
            <person name="Steindorff A."/>
            <person name="Ohm R."/>
            <person name="Martin F."/>
            <person name="Silar P."/>
            <person name="Natvig D."/>
            <person name="Lalanne C."/>
            <person name="Gautier V."/>
            <person name="Ament-Velasquez S.L."/>
            <person name="Kruys A."/>
            <person name="Hutchinson M.I."/>
            <person name="Powell A.J."/>
            <person name="Barry K."/>
            <person name="Miller A.N."/>
            <person name="Grigoriev I.V."/>
            <person name="Debuchy R."/>
            <person name="Gladieux P."/>
            <person name="Thoren M.H."/>
            <person name="Johannesson H."/>
        </authorList>
    </citation>
    <scope>NUCLEOTIDE SEQUENCE</scope>
    <source>
        <strain evidence="2">8032-3</strain>
    </source>
</reference>
<feature type="region of interest" description="Disordered" evidence="1">
    <location>
        <begin position="39"/>
        <end position="83"/>
    </location>
</feature>
<evidence type="ECO:0000313" key="3">
    <source>
        <dbReference type="Proteomes" id="UP001244011"/>
    </source>
</evidence>
<dbReference type="SUPFAM" id="SSF53474">
    <property type="entry name" value="alpha/beta-Hydrolases"/>
    <property type="match status" value="1"/>
</dbReference>
<evidence type="ECO:0008006" key="4">
    <source>
        <dbReference type="Google" id="ProtNLM"/>
    </source>
</evidence>
<dbReference type="AlphaFoldDB" id="A0AAJ0C9Y0"/>
<dbReference type="Proteomes" id="UP001244011">
    <property type="component" value="Unassembled WGS sequence"/>
</dbReference>
<dbReference type="RefSeq" id="XP_060288909.1">
    <property type="nucleotide sequence ID" value="XM_060429480.1"/>
</dbReference>
<feature type="compositionally biased region" description="Polar residues" evidence="1">
    <location>
        <begin position="41"/>
        <end position="50"/>
    </location>
</feature>
<protein>
    <recommendedName>
        <fullName evidence="4">Carboxylic ester hydrolase</fullName>
    </recommendedName>
</protein>
<dbReference type="EMBL" id="MU838997">
    <property type="protein sequence ID" value="KAK1772696.1"/>
    <property type="molecule type" value="Genomic_DNA"/>
</dbReference>
<gene>
    <name evidence="2" type="ORF">QBC33DRAFT_554143</name>
</gene>
<accession>A0AAJ0C9Y0</accession>
<proteinExistence type="predicted"/>
<sequence>MYPGYDGPRPRMQIWHGSADSTLAPANYQKTIKHVDGRTCSRCSQTPTTSRKNHPQHICQTDDYSDNVMSSTPPAWATASRPT</sequence>
<keyword evidence="3" id="KW-1185">Reference proteome</keyword>
<comment type="caution">
    <text evidence="2">The sequence shown here is derived from an EMBL/GenBank/DDBJ whole genome shotgun (WGS) entry which is preliminary data.</text>
</comment>
<name>A0AAJ0C9Y0_9PEZI</name>
<organism evidence="2 3">
    <name type="scientific">Phialemonium atrogriseum</name>
    <dbReference type="NCBI Taxonomy" id="1093897"/>
    <lineage>
        <taxon>Eukaryota</taxon>
        <taxon>Fungi</taxon>
        <taxon>Dikarya</taxon>
        <taxon>Ascomycota</taxon>
        <taxon>Pezizomycotina</taxon>
        <taxon>Sordariomycetes</taxon>
        <taxon>Sordariomycetidae</taxon>
        <taxon>Cephalothecales</taxon>
        <taxon>Cephalothecaceae</taxon>
        <taxon>Phialemonium</taxon>
    </lineage>
</organism>